<keyword evidence="1" id="KW-1133">Transmembrane helix</keyword>
<feature type="transmembrane region" description="Helical" evidence="1">
    <location>
        <begin position="26"/>
        <end position="46"/>
    </location>
</feature>
<name>A0ABX3P207_9BACT</name>
<keyword evidence="1" id="KW-0472">Membrane</keyword>
<keyword evidence="3" id="KW-1185">Reference proteome</keyword>
<sequence>MKLAILIASFLLLCFGIIYKLANLVLVGAFCYILSLLFDLAQAIILSRKYKKGIVEGKNKSRLVGVSGLLQGSLILYGLIAIYIEHPKEIEISGQIIWFGSIAYYALVGIIVSELTGIPLTMTYGGWKAGYRKRKRRK</sequence>
<evidence type="ECO:0000256" key="1">
    <source>
        <dbReference type="SAM" id="Phobius"/>
    </source>
</evidence>
<evidence type="ECO:0000313" key="2">
    <source>
        <dbReference type="EMBL" id="OQP52133.1"/>
    </source>
</evidence>
<comment type="caution">
    <text evidence="2">The sequence shown here is derived from an EMBL/GenBank/DDBJ whole genome shotgun (WGS) entry which is preliminary data.</text>
</comment>
<gene>
    <name evidence="2" type="ORF">A4D02_23315</name>
</gene>
<evidence type="ECO:0000313" key="3">
    <source>
        <dbReference type="Proteomes" id="UP000192277"/>
    </source>
</evidence>
<organism evidence="2 3">
    <name type="scientific">Niastella koreensis</name>
    <dbReference type="NCBI Taxonomy" id="354356"/>
    <lineage>
        <taxon>Bacteria</taxon>
        <taxon>Pseudomonadati</taxon>
        <taxon>Bacteroidota</taxon>
        <taxon>Chitinophagia</taxon>
        <taxon>Chitinophagales</taxon>
        <taxon>Chitinophagaceae</taxon>
        <taxon>Niastella</taxon>
    </lineage>
</organism>
<keyword evidence="1" id="KW-0812">Transmembrane</keyword>
<protein>
    <submittedName>
        <fullName evidence="2">Uncharacterized protein</fullName>
    </submittedName>
</protein>
<feature type="transmembrane region" description="Helical" evidence="1">
    <location>
        <begin position="66"/>
        <end position="84"/>
    </location>
</feature>
<dbReference type="EMBL" id="LWBO01000004">
    <property type="protein sequence ID" value="OQP52133.1"/>
    <property type="molecule type" value="Genomic_DNA"/>
</dbReference>
<reference evidence="2 3" key="1">
    <citation type="submission" date="2016-04" db="EMBL/GenBank/DDBJ databases">
        <authorList>
            <person name="Chen L."/>
            <person name="Zhuang W."/>
            <person name="Wang G."/>
        </authorList>
    </citation>
    <scope>NUCLEOTIDE SEQUENCE [LARGE SCALE GENOMIC DNA]</scope>
    <source>
        <strain evidence="3">GR20</strain>
    </source>
</reference>
<dbReference type="Proteomes" id="UP000192277">
    <property type="component" value="Unassembled WGS sequence"/>
</dbReference>
<dbReference type="RefSeq" id="WP_014220174.1">
    <property type="nucleotide sequence ID" value="NZ_LWBO01000004.1"/>
</dbReference>
<proteinExistence type="predicted"/>
<feature type="transmembrane region" description="Helical" evidence="1">
    <location>
        <begin position="96"/>
        <end position="127"/>
    </location>
</feature>
<accession>A0ABX3P207</accession>